<dbReference type="STRING" id="1656094.BFC18_11810"/>
<organism evidence="1 2">
    <name type="scientific">Alteromonas confluentis</name>
    <dbReference type="NCBI Taxonomy" id="1656094"/>
    <lineage>
        <taxon>Bacteria</taxon>
        <taxon>Pseudomonadati</taxon>
        <taxon>Pseudomonadota</taxon>
        <taxon>Gammaproteobacteria</taxon>
        <taxon>Alteromonadales</taxon>
        <taxon>Alteromonadaceae</taxon>
        <taxon>Alteromonas/Salinimonas group</taxon>
        <taxon>Alteromonas</taxon>
    </lineage>
</organism>
<dbReference type="InterPro" id="IPR027417">
    <property type="entry name" value="P-loop_NTPase"/>
</dbReference>
<keyword evidence="2" id="KW-1185">Reference proteome</keyword>
<dbReference type="Proteomes" id="UP000175691">
    <property type="component" value="Unassembled WGS sequence"/>
</dbReference>
<dbReference type="Gene3D" id="3.40.50.300">
    <property type="entry name" value="P-loop containing nucleotide triphosphate hydrolases"/>
    <property type="match status" value="1"/>
</dbReference>
<accession>A0A1E7ZB19</accession>
<dbReference type="PANTHER" id="PTHR39206:SF1">
    <property type="entry name" value="SLL8004 PROTEIN"/>
    <property type="match status" value="1"/>
</dbReference>
<dbReference type="AlphaFoldDB" id="A0A1E7ZB19"/>
<dbReference type="EMBL" id="MDHN01000025">
    <property type="protein sequence ID" value="OFC70697.1"/>
    <property type="molecule type" value="Genomic_DNA"/>
</dbReference>
<proteinExistence type="predicted"/>
<dbReference type="OrthoDB" id="9791543at2"/>
<protein>
    <recommendedName>
        <fullName evidence="3">UDP-N-acetylglucosamine kinase</fullName>
    </recommendedName>
</protein>
<sequence length="194" mass="21689">MVTKEVIILVGGNGAGKSTFYERYLSKRQIPFLNADVYAAKRWPDAPEAHSYEAAKVIEQERNLHLNLGLSFCFETVFSHPSKVDFIAKARAKGFNVHLIVIHIASEPEVNMARVADRKRRGGHGVPEDKVAARIPRTLAHIQLALDLCTSVSFYDNTLISEPFSPQGVYANGSFRPHPACHQPKNWVNQLLAR</sequence>
<gene>
    <name evidence="1" type="ORF">BFC18_11810</name>
</gene>
<name>A0A1E7ZB19_9ALTE</name>
<evidence type="ECO:0000313" key="2">
    <source>
        <dbReference type="Proteomes" id="UP000175691"/>
    </source>
</evidence>
<evidence type="ECO:0008006" key="3">
    <source>
        <dbReference type="Google" id="ProtNLM"/>
    </source>
</evidence>
<comment type="caution">
    <text evidence="1">The sequence shown here is derived from an EMBL/GenBank/DDBJ whole genome shotgun (WGS) entry which is preliminary data.</text>
</comment>
<evidence type="ECO:0000313" key="1">
    <source>
        <dbReference type="EMBL" id="OFC70697.1"/>
    </source>
</evidence>
<dbReference type="Pfam" id="PF13671">
    <property type="entry name" value="AAA_33"/>
    <property type="match status" value="1"/>
</dbReference>
<reference evidence="1 2" key="1">
    <citation type="submission" date="2016-08" db="EMBL/GenBank/DDBJ databases">
        <authorList>
            <person name="Seilhamer J.J."/>
        </authorList>
    </citation>
    <scope>NUCLEOTIDE SEQUENCE [LARGE SCALE GENOMIC DNA]</scope>
    <source>
        <strain evidence="1 2">KCTC 42603</strain>
    </source>
</reference>
<dbReference type="SUPFAM" id="SSF52540">
    <property type="entry name" value="P-loop containing nucleoside triphosphate hydrolases"/>
    <property type="match status" value="1"/>
</dbReference>
<dbReference type="PANTHER" id="PTHR39206">
    <property type="entry name" value="SLL8004 PROTEIN"/>
    <property type="match status" value="1"/>
</dbReference>